<comment type="caution">
    <text evidence="2">The sequence shown here is derived from an EMBL/GenBank/DDBJ whole genome shotgun (WGS) entry which is preliminary data.</text>
</comment>
<organism evidence="2">
    <name type="scientific">Tanacetum cinerariifolium</name>
    <name type="common">Dalmatian daisy</name>
    <name type="synonym">Chrysanthemum cinerariifolium</name>
    <dbReference type="NCBI Taxonomy" id="118510"/>
    <lineage>
        <taxon>Eukaryota</taxon>
        <taxon>Viridiplantae</taxon>
        <taxon>Streptophyta</taxon>
        <taxon>Embryophyta</taxon>
        <taxon>Tracheophyta</taxon>
        <taxon>Spermatophyta</taxon>
        <taxon>Magnoliopsida</taxon>
        <taxon>eudicotyledons</taxon>
        <taxon>Gunneridae</taxon>
        <taxon>Pentapetalae</taxon>
        <taxon>asterids</taxon>
        <taxon>campanulids</taxon>
        <taxon>Asterales</taxon>
        <taxon>Asteraceae</taxon>
        <taxon>Asteroideae</taxon>
        <taxon>Anthemideae</taxon>
        <taxon>Anthemidinae</taxon>
        <taxon>Tanacetum</taxon>
    </lineage>
</organism>
<dbReference type="EMBL" id="BKCJ010010083">
    <property type="protein sequence ID" value="GEU89984.1"/>
    <property type="molecule type" value="Genomic_DNA"/>
</dbReference>
<name>A0A6L2NZG2_TANCI</name>
<proteinExistence type="predicted"/>
<dbReference type="AlphaFoldDB" id="A0A6L2NZG2"/>
<evidence type="ECO:0000313" key="2">
    <source>
        <dbReference type="EMBL" id="GEU89984.1"/>
    </source>
</evidence>
<reference evidence="2" key="1">
    <citation type="journal article" date="2019" name="Sci. Rep.">
        <title>Draft genome of Tanacetum cinerariifolium, the natural source of mosquito coil.</title>
        <authorList>
            <person name="Yamashiro T."/>
            <person name="Shiraishi A."/>
            <person name="Satake H."/>
            <person name="Nakayama K."/>
        </authorList>
    </citation>
    <scope>NUCLEOTIDE SEQUENCE</scope>
</reference>
<feature type="compositionally biased region" description="Acidic residues" evidence="1">
    <location>
        <begin position="97"/>
        <end position="106"/>
    </location>
</feature>
<feature type="region of interest" description="Disordered" evidence="1">
    <location>
        <begin position="80"/>
        <end position="106"/>
    </location>
</feature>
<protein>
    <submittedName>
        <fullName evidence="2">Uncharacterized protein</fullName>
    </submittedName>
</protein>
<accession>A0A6L2NZG2</accession>
<evidence type="ECO:0000256" key="1">
    <source>
        <dbReference type="SAM" id="MobiDB-lite"/>
    </source>
</evidence>
<sequence>MHLGEARLSHDEKVELIDELLMYQRHLAQIKKYQAQQNKPTTKTKRRNFYMLILRSNAGWKAKDFKGMTFEKIEEKFNPKDARFSEASGTEPTQEQQSEEPTELSDEELKKMMELVPVEELYIEAVQVKYPIID</sequence>
<gene>
    <name evidence="2" type="ORF">Tci_061962</name>
</gene>